<evidence type="ECO:0000256" key="6">
    <source>
        <dbReference type="ARBA" id="ARBA00023136"/>
    </source>
</evidence>
<keyword evidence="4 12" id="KW-0732">Signal</keyword>
<evidence type="ECO:0000259" key="14">
    <source>
        <dbReference type="Pfam" id="PF08205"/>
    </source>
</evidence>
<evidence type="ECO:0000256" key="12">
    <source>
        <dbReference type="SAM" id="SignalP"/>
    </source>
</evidence>
<dbReference type="Pfam" id="PF08205">
    <property type="entry name" value="C2-set_2"/>
    <property type="match status" value="1"/>
</dbReference>
<feature type="signal peptide" evidence="12">
    <location>
        <begin position="1"/>
        <end position="31"/>
    </location>
</feature>
<evidence type="ECO:0000256" key="3">
    <source>
        <dbReference type="ARBA" id="ARBA00022692"/>
    </source>
</evidence>
<keyword evidence="2" id="KW-1003">Cell membrane</keyword>
<evidence type="ECO:0000256" key="8">
    <source>
        <dbReference type="ARBA" id="ARBA00023170"/>
    </source>
</evidence>
<dbReference type="Proteomes" id="UP000005226">
    <property type="component" value="Chromosome 11"/>
</dbReference>
<dbReference type="GO" id="GO:0042130">
    <property type="term" value="P:negative regulation of T cell proliferation"/>
    <property type="evidence" value="ECO:0007669"/>
    <property type="project" value="TreeGrafter"/>
</dbReference>
<accession>A0A3B5JYS6</accession>
<dbReference type="GO" id="GO:0009897">
    <property type="term" value="C:external side of plasma membrane"/>
    <property type="evidence" value="ECO:0007669"/>
    <property type="project" value="TreeGrafter"/>
</dbReference>
<keyword evidence="3 11" id="KW-0812">Transmembrane</keyword>
<evidence type="ECO:0000256" key="5">
    <source>
        <dbReference type="ARBA" id="ARBA00022989"/>
    </source>
</evidence>
<feature type="chain" id="PRO_5025422590" description="Ig-like domain-containing protein" evidence="12">
    <location>
        <begin position="32"/>
        <end position="287"/>
    </location>
</feature>
<evidence type="ECO:0000256" key="11">
    <source>
        <dbReference type="SAM" id="Phobius"/>
    </source>
</evidence>
<gene>
    <name evidence="15" type="primary">LOC105417042</name>
</gene>
<feature type="transmembrane region" description="Helical" evidence="11">
    <location>
        <begin position="229"/>
        <end position="254"/>
    </location>
</feature>
<evidence type="ECO:0000313" key="16">
    <source>
        <dbReference type="Proteomes" id="UP000005226"/>
    </source>
</evidence>
<dbReference type="GO" id="GO:0006955">
    <property type="term" value="P:immune response"/>
    <property type="evidence" value="ECO:0007669"/>
    <property type="project" value="TreeGrafter"/>
</dbReference>
<keyword evidence="16" id="KW-1185">Reference proteome</keyword>
<reference evidence="15" key="2">
    <citation type="submission" date="2025-08" db="UniProtKB">
        <authorList>
            <consortium name="Ensembl"/>
        </authorList>
    </citation>
    <scope>IDENTIFICATION</scope>
</reference>
<feature type="domain" description="Immunoglobulin-like beta-sandwich" evidence="13">
    <location>
        <begin position="38"/>
        <end position="121"/>
    </location>
</feature>
<dbReference type="GO" id="GO:0007166">
    <property type="term" value="P:cell surface receptor signaling pathway"/>
    <property type="evidence" value="ECO:0007669"/>
    <property type="project" value="TreeGrafter"/>
</dbReference>
<dbReference type="PANTHER" id="PTHR25466">
    <property type="entry name" value="T-LYMPHOCYTE ACTIVATION ANTIGEN"/>
    <property type="match status" value="1"/>
</dbReference>
<dbReference type="GO" id="GO:0042102">
    <property type="term" value="P:positive regulation of T cell proliferation"/>
    <property type="evidence" value="ECO:0007669"/>
    <property type="project" value="TreeGrafter"/>
</dbReference>
<reference evidence="15 16" key="1">
    <citation type="journal article" date="2011" name="Genome Biol. Evol.">
        <title>Integration of the genetic map and genome assembly of fugu facilitates insights into distinct features of genome evolution in teleosts and mammals.</title>
        <authorList>
            <person name="Kai W."/>
            <person name="Kikuchi K."/>
            <person name="Tohari S."/>
            <person name="Chew A.K."/>
            <person name="Tay A."/>
            <person name="Fujiwara A."/>
            <person name="Hosoya S."/>
            <person name="Suetake H."/>
            <person name="Naruse K."/>
            <person name="Brenner S."/>
            <person name="Suzuki Y."/>
            <person name="Venkatesh B."/>
        </authorList>
    </citation>
    <scope>NUCLEOTIDE SEQUENCE [LARGE SCALE GENOMIC DNA]</scope>
</reference>
<comment type="subcellular location">
    <subcellularLocation>
        <location evidence="1">Cell membrane</location>
        <topology evidence="1">Single-pass type I membrane protein</topology>
    </subcellularLocation>
</comment>
<evidence type="ECO:0000256" key="10">
    <source>
        <dbReference type="ARBA" id="ARBA00023319"/>
    </source>
</evidence>
<evidence type="ECO:0008006" key="17">
    <source>
        <dbReference type="Google" id="ProtNLM"/>
    </source>
</evidence>
<evidence type="ECO:0000313" key="15">
    <source>
        <dbReference type="Ensembl" id="ENSTRUP00000048276.2"/>
    </source>
</evidence>
<dbReference type="InterPro" id="IPR013151">
    <property type="entry name" value="Immunoglobulin_dom"/>
</dbReference>
<dbReference type="InterPro" id="IPR051713">
    <property type="entry name" value="T-cell_Activation_Regulation"/>
</dbReference>
<evidence type="ECO:0000256" key="7">
    <source>
        <dbReference type="ARBA" id="ARBA00023157"/>
    </source>
</evidence>
<organism evidence="15 16">
    <name type="scientific">Takifugu rubripes</name>
    <name type="common">Japanese pufferfish</name>
    <name type="synonym">Fugu rubripes</name>
    <dbReference type="NCBI Taxonomy" id="31033"/>
    <lineage>
        <taxon>Eukaryota</taxon>
        <taxon>Metazoa</taxon>
        <taxon>Chordata</taxon>
        <taxon>Craniata</taxon>
        <taxon>Vertebrata</taxon>
        <taxon>Euteleostomi</taxon>
        <taxon>Actinopterygii</taxon>
        <taxon>Neopterygii</taxon>
        <taxon>Teleostei</taxon>
        <taxon>Neoteleostei</taxon>
        <taxon>Acanthomorphata</taxon>
        <taxon>Eupercaria</taxon>
        <taxon>Tetraodontiformes</taxon>
        <taxon>Tetradontoidea</taxon>
        <taxon>Tetraodontidae</taxon>
        <taxon>Takifugu</taxon>
    </lineage>
</organism>
<dbReference type="AlphaFoldDB" id="A0A3B5JYS6"/>
<evidence type="ECO:0000256" key="9">
    <source>
        <dbReference type="ARBA" id="ARBA00023180"/>
    </source>
</evidence>
<keyword evidence="10" id="KW-0393">Immunoglobulin domain</keyword>
<dbReference type="InParanoid" id="A0A3B5JYS6"/>
<dbReference type="Ensembl" id="ENSTRUT00000049630.2">
    <property type="protein sequence ID" value="ENSTRUP00000048276.2"/>
    <property type="gene ID" value="ENSTRUG00000022837.2"/>
</dbReference>
<dbReference type="InterPro" id="IPR013162">
    <property type="entry name" value="CD80_C2-set"/>
</dbReference>
<sequence>MQRFLKQKLCSWRLFLLWTLLYIFFMSDAAAQVHLKGEVGGNLTFHCPDVKSKSIDFFYFQKNNSFINGYHLSKDIPNEAWSNTRMDDKDRTTVHMFNLKASHEGDYECYIKYSDGLVQTVMKLSVTANYSKPQTTQECHDGLSCVVHCVSHGGYPRIRITWDVLDSHAWKLENNSEVQDPDTLMVNSSSSASFNCSSGKLRSIRCCVGDSTSDHITVCKPEDQTGKQLYMNMLITATCIVLLSTFAALIYSIYKHINREQGKGRKQEAKEEWAGELLCLTVKPEDT</sequence>
<keyword evidence="7" id="KW-1015">Disulfide bond</keyword>
<evidence type="ECO:0000256" key="2">
    <source>
        <dbReference type="ARBA" id="ARBA00022475"/>
    </source>
</evidence>
<feature type="domain" description="CD80-like immunoglobulin C2-set" evidence="14">
    <location>
        <begin position="133"/>
        <end position="209"/>
    </location>
</feature>
<keyword evidence="5 11" id="KW-1133">Transmembrane helix</keyword>
<dbReference type="OMA" id="CASHNGY"/>
<dbReference type="GeneTree" id="ENSGT00530000067879"/>
<dbReference type="Pfam" id="PF00047">
    <property type="entry name" value="ig"/>
    <property type="match status" value="1"/>
</dbReference>
<dbReference type="GO" id="GO:0031295">
    <property type="term" value="P:T cell costimulation"/>
    <property type="evidence" value="ECO:0007669"/>
    <property type="project" value="TreeGrafter"/>
</dbReference>
<dbReference type="PANTHER" id="PTHR25466:SF2">
    <property type="entry name" value="T-LYMPHOCYTE ACTIVATION ANTIGEN CD86"/>
    <property type="match status" value="1"/>
</dbReference>
<reference evidence="15" key="3">
    <citation type="submission" date="2025-09" db="UniProtKB">
        <authorList>
            <consortium name="Ensembl"/>
        </authorList>
    </citation>
    <scope>IDENTIFICATION</scope>
</reference>
<dbReference type="SUPFAM" id="SSF48726">
    <property type="entry name" value="Immunoglobulin"/>
    <property type="match status" value="1"/>
</dbReference>
<keyword evidence="8" id="KW-0675">Receptor</keyword>
<evidence type="ECO:0000259" key="13">
    <source>
        <dbReference type="Pfam" id="PF00047"/>
    </source>
</evidence>
<evidence type="ECO:0000256" key="4">
    <source>
        <dbReference type="ARBA" id="ARBA00022729"/>
    </source>
</evidence>
<dbReference type="GO" id="GO:0071222">
    <property type="term" value="P:cellular response to lipopolysaccharide"/>
    <property type="evidence" value="ECO:0007669"/>
    <property type="project" value="TreeGrafter"/>
</dbReference>
<proteinExistence type="predicted"/>
<dbReference type="InterPro" id="IPR036179">
    <property type="entry name" value="Ig-like_dom_sf"/>
</dbReference>
<dbReference type="Gene3D" id="2.60.40.10">
    <property type="entry name" value="Immunoglobulins"/>
    <property type="match status" value="2"/>
</dbReference>
<protein>
    <recommendedName>
        <fullName evidence="17">Ig-like domain-containing protein</fullName>
    </recommendedName>
</protein>
<evidence type="ECO:0000256" key="1">
    <source>
        <dbReference type="ARBA" id="ARBA00004251"/>
    </source>
</evidence>
<dbReference type="InterPro" id="IPR013783">
    <property type="entry name" value="Ig-like_fold"/>
</dbReference>
<keyword evidence="9" id="KW-0325">Glycoprotein</keyword>
<keyword evidence="6 11" id="KW-0472">Membrane</keyword>
<name>A0A3B5JYS6_TAKRU</name>